<gene>
    <name evidence="2" type="primary">psb28</name>
    <name evidence="2" type="ORF">KA717_36170</name>
</gene>
<dbReference type="GO" id="GO:0009654">
    <property type="term" value="C:photosystem II oxygen evolving complex"/>
    <property type="evidence" value="ECO:0007669"/>
    <property type="project" value="InterPro"/>
</dbReference>
<name>A0A977KVU6_9CYAN</name>
<proteinExistence type="inferred from homology"/>
<dbReference type="InterPro" id="IPR005610">
    <property type="entry name" value="PSII_Psb28_class-1"/>
</dbReference>
<dbReference type="Pfam" id="PF03912">
    <property type="entry name" value="Psb28"/>
    <property type="match status" value="1"/>
</dbReference>
<keyword evidence="1" id="KW-0602">Photosynthesis</keyword>
<evidence type="ECO:0000256" key="1">
    <source>
        <dbReference type="RuleBase" id="RU003509"/>
    </source>
</evidence>
<accession>A0A977KVU6</accession>
<reference evidence="2" key="1">
    <citation type="submission" date="2021-04" db="EMBL/GenBank/DDBJ databases">
        <title>Genome sequence of Woronichinia naegeliana from Washington state freshwater lake bloom.</title>
        <authorList>
            <person name="Dreher T.W."/>
        </authorList>
    </citation>
    <scope>NUCLEOTIDE SEQUENCE</scope>
    <source>
        <strain evidence="2">WA131</strain>
    </source>
</reference>
<dbReference type="GO" id="GO:0015979">
    <property type="term" value="P:photosynthesis"/>
    <property type="evidence" value="ECO:0007669"/>
    <property type="project" value="UniProtKB-KW"/>
</dbReference>
<keyword evidence="1" id="KW-0604">Photosystem II</keyword>
<dbReference type="Proteomes" id="UP001065613">
    <property type="component" value="Chromosome"/>
</dbReference>
<comment type="similarity">
    <text evidence="1">Belongs to the Psb28 family.</text>
</comment>
<sequence>MPDILPTIEFFAGLSEELSNVSLRRGKESGDRQVVLTFQKLKAIEKFQSFTKQFNGNLRLKDSEGEITINPFSVKFFLW</sequence>
<protein>
    <recommendedName>
        <fullName evidence="1">Photosystem II reaction center Psb28 protein</fullName>
    </recommendedName>
</protein>
<dbReference type="KEGG" id="wna:KA717_36170"/>
<dbReference type="AlphaFoldDB" id="A0A977KVU6"/>
<dbReference type="Gene3D" id="2.40.30.220">
    <property type="entry name" value="Photosystem II Psb28"/>
    <property type="match status" value="1"/>
</dbReference>
<dbReference type="NCBIfam" id="TIGR03047">
    <property type="entry name" value="PS_II_psb28"/>
    <property type="match status" value="1"/>
</dbReference>
<organism evidence="2">
    <name type="scientific">Woronichinia naegeliana WA131</name>
    <dbReference type="NCBI Taxonomy" id="2824559"/>
    <lineage>
        <taxon>Bacteria</taxon>
        <taxon>Bacillati</taxon>
        <taxon>Cyanobacteriota</taxon>
        <taxon>Cyanophyceae</taxon>
        <taxon>Synechococcales</taxon>
        <taxon>Coelosphaeriaceae</taxon>
        <taxon>Woronichinia</taxon>
    </lineage>
</organism>
<dbReference type="EMBL" id="CP073041">
    <property type="protein sequence ID" value="UXE60842.1"/>
    <property type="molecule type" value="Genomic_DNA"/>
</dbReference>
<evidence type="ECO:0000313" key="2">
    <source>
        <dbReference type="EMBL" id="UXE60842.1"/>
    </source>
</evidence>
<dbReference type="InterPro" id="IPR038676">
    <property type="entry name" value="Psb28_c1_sf"/>
</dbReference>